<evidence type="ECO:0000313" key="2">
    <source>
        <dbReference type="Proteomes" id="UP000589520"/>
    </source>
</evidence>
<sequence>MPSLEGHAPLDPEHLHFRCSFRVKGLCLGESLLGSIGIAESILRNDQQEILANDQFDCGIGRERLL</sequence>
<name>A0A7Y9PDZ1_9BACT</name>
<protein>
    <submittedName>
        <fullName evidence="1">Uncharacterized protein</fullName>
    </submittedName>
</protein>
<reference evidence="1 2" key="1">
    <citation type="submission" date="2020-07" db="EMBL/GenBank/DDBJ databases">
        <title>Genomic Encyclopedia of Type Strains, Phase IV (KMG-V): Genome sequencing to study the core and pangenomes of soil and plant-associated prokaryotes.</title>
        <authorList>
            <person name="Whitman W."/>
        </authorList>
    </citation>
    <scope>NUCLEOTIDE SEQUENCE [LARGE SCALE GENOMIC DNA]</scope>
    <source>
        <strain evidence="1 2">X4EP2</strain>
    </source>
</reference>
<keyword evidence="2" id="KW-1185">Reference proteome</keyword>
<gene>
    <name evidence="1" type="ORF">HDF17_000334</name>
</gene>
<dbReference type="RefSeq" id="WP_179487141.1">
    <property type="nucleotide sequence ID" value="NZ_JACCCW010000001.1"/>
</dbReference>
<comment type="caution">
    <text evidence="1">The sequence shown here is derived from an EMBL/GenBank/DDBJ whole genome shotgun (WGS) entry which is preliminary data.</text>
</comment>
<organism evidence="1 2">
    <name type="scientific">Granulicella arctica</name>
    <dbReference type="NCBI Taxonomy" id="940613"/>
    <lineage>
        <taxon>Bacteria</taxon>
        <taxon>Pseudomonadati</taxon>
        <taxon>Acidobacteriota</taxon>
        <taxon>Terriglobia</taxon>
        <taxon>Terriglobales</taxon>
        <taxon>Acidobacteriaceae</taxon>
        <taxon>Granulicella</taxon>
    </lineage>
</organism>
<dbReference type="Proteomes" id="UP000589520">
    <property type="component" value="Unassembled WGS sequence"/>
</dbReference>
<dbReference type="AlphaFoldDB" id="A0A7Y9PDZ1"/>
<proteinExistence type="predicted"/>
<evidence type="ECO:0000313" key="1">
    <source>
        <dbReference type="EMBL" id="NYF78047.1"/>
    </source>
</evidence>
<dbReference type="EMBL" id="JACCCW010000001">
    <property type="protein sequence ID" value="NYF78047.1"/>
    <property type="molecule type" value="Genomic_DNA"/>
</dbReference>
<accession>A0A7Y9PDZ1</accession>